<sequence length="110" mass="11226">MLREAPRGRSVVRQRPLGLGGTFGLAGAGIIAEVGGLKALFLVPAPVAVVAPMADHPMTDVERVGAIAPAGRLHAVPAVHVQLLARDEARTVGGEEHDRLGDVGGSAEPT</sequence>
<reference evidence="2" key="1">
    <citation type="journal article" date="2019" name="Int. J. Syst. Evol. Microbiol.">
        <title>The Global Catalogue of Microorganisms (GCM) 10K type strain sequencing project: providing services to taxonomists for standard genome sequencing and annotation.</title>
        <authorList>
            <consortium name="The Broad Institute Genomics Platform"/>
            <consortium name="The Broad Institute Genome Sequencing Center for Infectious Disease"/>
            <person name="Wu L."/>
            <person name="Ma J."/>
        </authorList>
    </citation>
    <scope>NUCLEOTIDE SEQUENCE [LARGE SCALE GENOMIC DNA]</scope>
    <source>
        <strain evidence="2">JCM 17906</strain>
    </source>
</reference>
<proteinExistence type="predicted"/>
<accession>A0ABP8RR45</accession>
<keyword evidence="2" id="KW-1185">Reference proteome</keyword>
<dbReference type="Proteomes" id="UP001501598">
    <property type="component" value="Unassembled WGS sequence"/>
</dbReference>
<gene>
    <name evidence="1" type="ORF">GCM10023175_24730</name>
</gene>
<protein>
    <submittedName>
        <fullName evidence="1">Uncharacterized protein</fullName>
    </submittedName>
</protein>
<dbReference type="EMBL" id="BAABGT010000030">
    <property type="protein sequence ID" value="GAA4545271.1"/>
    <property type="molecule type" value="Genomic_DNA"/>
</dbReference>
<evidence type="ECO:0000313" key="1">
    <source>
        <dbReference type="EMBL" id="GAA4545271.1"/>
    </source>
</evidence>
<name>A0ABP8RR45_9PSEU</name>
<comment type="caution">
    <text evidence="1">The sequence shown here is derived from an EMBL/GenBank/DDBJ whole genome shotgun (WGS) entry which is preliminary data.</text>
</comment>
<organism evidence="1 2">
    <name type="scientific">Pseudonocardia xishanensis</name>
    <dbReference type="NCBI Taxonomy" id="630995"/>
    <lineage>
        <taxon>Bacteria</taxon>
        <taxon>Bacillati</taxon>
        <taxon>Actinomycetota</taxon>
        <taxon>Actinomycetes</taxon>
        <taxon>Pseudonocardiales</taxon>
        <taxon>Pseudonocardiaceae</taxon>
        <taxon>Pseudonocardia</taxon>
    </lineage>
</organism>
<evidence type="ECO:0000313" key="2">
    <source>
        <dbReference type="Proteomes" id="UP001501598"/>
    </source>
</evidence>